<feature type="transmembrane region" description="Helical" evidence="7">
    <location>
        <begin position="240"/>
        <end position="258"/>
    </location>
</feature>
<dbReference type="PANTHER" id="PTHR24221">
    <property type="entry name" value="ATP-BINDING CASSETTE SUB-FAMILY B"/>
    <property type="match status" value="1"/>
</dbReference>
<dbReference type="InterPro" id="IPR036640">
    <property type="entry name" value="ABC1_TM_sf"/>
</dbReference>
<organism evidence="10 11">
    <name type="scientific">Vallicoccus soli</name>
    <dbReference type="NCBI Taxonomy" id="2339232"/>
    <lineage>
        <taxon>Bacteria</taxon>
        <taxon>Bacillati</taxon>
        <taxon>Actinomycetota</taxon>
        <taxon>Actinomycetes</taxon>
        <taxon>Motilibacterales</taxon>
        <taxon>Vallicoccaceae</taxon>
        <taxon>Vallicoccus</taxon>
    </lineage>
</organism>
<evidence type="ECO:0000256" key="5">
    <source>
        <dbReference type="ARBA" id="ARBA00022989"/>
    </source>
</evidence>
<dbReference type="GO" id="GO:0034775">
    <property type="term" value="P:glutathione transmembrane transport"/>
    <property type="evidence" value="ECO:0007669"/>
    <property type="project" value="InterPro"/>
</dbReference>
<keyword evidence="4" id="KW-0067">ATP-binding</keyword>
<feature type="domain" description="ABC transporter" evidence="8">
    <location>
        <begin position="331"/>
        <end position="549"/>
    </location>
</feature>
<reference evidence="10 11" key="1">
    <citation type="submission" date="2018-09" db="EMBL/GenBank/DDBJ databases">
        <title>YIM 75000 draft genome.</title>
        <authorList>
            <person name="Tang S."/>
            <person name="Feng Y."/>
        </authorList>
    </citation>
    <scope>NUCLEOTIDE SEQUENCE [LARGE SCALE GENOMIC DNA]</scope>
    <source>
        <strain evidence="10 11">YIM 75000</strain>
    </source>
</reference>
<dbReference type="InterPro" id="IPR011527">
    <property type="entry name" value="ABC1_TM_dom"/>
</dbReference>
<feature type="transmembrane region" description="Helical" evidence="7">
    <location>
        <begin position="126"/>
        <end position="147"/>
    </location>
</feature>
<dbReference type="PANTHER" id="PTHR24221:SF654">
    <property type="entry name" value="ATP-BINDING CASSETTE SUB-FAMILY B MEMBER 6"/>
    <property type="match status" value="1"/>
</dbReference>
<comment type="caution">
    <text evidence="10">The sequence shown here is derived from an EMBL/GenBank/DDBJ whole genome shotgun (WGS) entry which is preliminary data.</text>
</comment>
<evidence type="ECO:0000256" key="6">
    <source>
        <dbReference type="ARBA" id="ARBA00023136"/>
    </source>
</evidence>
<keyword evidence="6 7" id="KW-0472">Membrane</keyword>
<dbReference type="NCBIfam" id="TIGR02868">
    <property type="entry name" value="CydC"/>
    <property type="match status" value="1"/>
</dbReference>
<gene>
    <name evidence="10" type="primary">cydC</name>
    <name evidence="10" type="ORF">D5H78_00660</name>
</gene>
<dbReference type="Gene3D" id="1.20.1560.10">
    <property type="entry name" value="ABC transporter type 1, transmembrane domain"/>
    <property type="match status" value="1"/>
</dbReference>
<dbReference type="GO" id="GO:0034040">
    <property type="term" value="F:ATPase-coupled lipid transmembrane transporter activity"/>
    <property type="evidence" value="ECO:0007669"/>
    <property type="project" value="TreeGrafter"/>
</dbReference>
<comment type="subcellular location">
    <subcellularLocation>
        <location evidence="1">Cell membrane</location>
        <topology evidence="1">Multi-pass membrane protein</topology>
    </subcellularLocation>
</comment>
<dbReference type="InterPro" id="IPR017871">
    <property type="entry name" value="ABC_transporter-like_CS"/>
</dbReference>
<dbReference type="GO" id="GO:0045454">
    <property type="term" value="P:cell redox homeostasis"/>
    <property type="evidence" value="ECO:0007669"/>
    <property type="project" value="InterPro"/>
</dbReference>
<dbReference type="Proteomes" id="UP000265614">
    <property type="component" value="Unassembled WGS sequence"/>
</dbReference>
<evidence type="ECO:0000256" key="4">
    <source>
        <dbReference type="ARBA" id="ARBA00022840"/>
    </source>
</evidence>
<feature type="transmembrane region" description="Helical" evidence="7">
    <location>
        <begin position="270"/>
        <end position="297"/>
    </location>
</feature>
<keyword evidence="5 7" id="KW-1133">Transmembrane helix</keyword>
<accession>A0A3A3Z2H5</accession>
<keyword evidence="11" id="KW-1185">Reference proteome</keyword>
<name>A0A3A3Z2H5_9ACTN</name>
<evidence type="ECO:0000256" key="2">
    <source>
        <dbReference type="ARBA" id="ARBA00022692"/>
    </source>
</evidence>
<dbReference type="SUPFAM" id="SSF90123">
    <property type="entry name" value="ABC transporter transmembrane region"/>
    <property type="match status" value="1"/>
</dbReference>
<dbReference type="Pfam" id="PF00005">
    <property type="entry name" value="ABC_tran"/>
    <property type="match status" value="1"/>
</dbReference>
<dbReference type="GO" id="GO:0005886">
    <property type="term" value="C:plasma membrane"/>
    <property type="evidence" value="ECO:0007669"/>
    <property type="project" value="UniProtKB-SubCell"/>
</dbReference>
<evidence type="ECO:0000259" key="9">
    <source>
        <dbReference type="PROSITE" id="PS50929"/>
    </source>
</evidence>
<dbReference type="PROSITE" id="PS50929">
    <property type="entry name" value="ABC_TM1F"/>
    <property type="match status" value="1"/>
</dbReference>
<dbReference type="AlphaFoldDB" id="A0A3A3Z2H5"/>
<dbReference type="OrthoDB" id="3237158at2"/>
<evidence type="ECO:0000256" key="7">
    <source>
        <dbReference type="SAM" id="Phobius"/>
    </source>
</evidence>
<evidence type="ECO:0000256" key="3">
    <source>
        <dbReference type="ARBA" id="ARBA00022741"/>
    </source>
</evidence>
<dbReference type="GO" id="GO:0140359">
    <property type="term" value="F:ABC-type transporter activity"/>
    <property type="evidence" value="ECO:0007669"/>
    <property type="project" value="InterPro"/>
</dbReference>
<dbReference type="EMBL" id="QZEZ01000001">
    <property type="protein sequence ID" value="RJK97582.1"/>
    <property type="molecule type" value="Genomic_DNA"/>
</dbReference>
<feature type="transmembrane region" description="Helical" evidence="7">
    <location>
        <begin position="46"/>
        <end position="64"/>
    </location>
</feature>
<dbReference type="RefSeq" id="WP_119948487.1">
    <property type="nucleotide sequence ID" value="NZ_QZEZ01000001.1"/>
</dbReference>
<dbReference type="PROSITE" id="PS50893">
    <property type="entry name" value="ABC_TRANSPORTER_2"/>
    <property type="match status" value="1"/>
</dbReference>
<evidence type="ECO:0000259" key="8">
    <source>
        <dbReference type="PROSITE" id="PS50893"/>
    </source>
</evidence>
<dbReference type="InterPro" id="IPR003593">
    <property type="entry name" value="AAA+_ATPase"/>
</dbReference>
<protein>
    <submittedName>
        <fullName evidence="10">Thiol reductant ABC exporter subunit CydC</fullName>
    </submittedName>
</protein>
<dbReference type="GO" id="GO:0005524">
    <property type="term" value="F:ATP binding"/>
    <property type="evidence" value="ECO:0007669"/>
    <property type="project" value="UniProtKB-KW"/>
</dbReference>
<feature type="domain" description="ABC transmembrane type-1" evidence="9">
    <location>
        <begin position="14"/>
        <end position="298"/>
    </location>
</feature>
<dbReference type="InterPro" id="IPR003439">
    <property type="entry name" value="ABC_transporter-like_ATP-bd"/>
</dbReference>
<dbReference type="PROSITE" id="PS00211">
    <property type="entry name" value="ABC_TRANSPORTER_1"/>
    <property type="match status" value="1"/>
</dbReference>
<dbReference type="SMART" id="SM00382">
    <property type="entry name" value="AAA"/>
    <property type="match status" value="1"/>
</dbReference>
<keyword evidence="3" id="KW-0547">Nucleotide-binding</keyword>
<dbReference type="GO" id="GO:0016887">
    <property type="term" value="F:ATP hydrolysis activity"/>
    <property type="evidence" value="ECO:0007669"/>
    <property type="project" value="InterPro"/>
</dbReference>
<dbReference type="InterPro" id="IPR014223">
    <property type="entry name" value="ABC_CydC/D"/>
</dbReference>
<sequence>MSDLLRLLPRGRAALAVLLGTLTVLCGAALLAASGALITGAAQRPSTLLVLMPLITAVRLFGVARAAARYAERLVSHDLTLRLVTRLRAGLLERLVPLAPAALTGVRGGDLLATVRADVDELQGAFVRLLAPAAVAVVAGGAAVALTALVSPALALVLAALLVLLGAGVPLWARRAGRRSAVARAREEAAVGADVLDLLHGLADHLGADGGRTALGALDAHLDRQVIAERSAARVAAATTWLREGVPALGLVAALWLVGEGVAAGGTDPALLAAAALGVLGAFEAVAGLGAAWAAAAGVRAAADRVRALGALEPAVREPGQPLPAPGATGLRLEGVALTYPGAARPALDGLDLEVGPGDKVALTGPSGAGKSTVLALALRARDPDRGRVLLGGTDARDLALADVRARSAWSAQSPQLLGGTVAGNLRLARHDATDADLAHVLRALGLDDVLDGVGLHGWVGESGERLSAGERARVSVARALLSPAPLLLLDEPTAHLDGPLAARVLRVLADDPRAVLLVTHSPAALDARWRVVEVGSGARTGGGAALAV</sequence>
<dbReference type="SUPFAM" id="SSF52540">
    <property type="entry name" value="P-loop containing nucleoside triphosphate hydrolases"/>
    <property type="match status" value="1"/>
</dbReference>
<evidence type="ECO:0000313" key="11">
    <source>
        <dbReference type="Proteomes" id="UP000265614"/>
    </source>
</evidence>
<dbReference type="Gene3D" id="3.40.50.300">
    <property type="entry name" value="P-loop containing nucleotide triphosphate hydrolases"/>
    <property type="match status" value="1"/>
</dbReference>
<keyword evidence="2 7" id="KW-0812">Transmembrane</keyword>
<feature type="transmembrane region" description="Helical" evidence="7">
    <location>
        <begin position="153"/>
        <end position="173"/>
    </location>
</feature>
<evidence type="ECO:0000256" key="1">
    <source>
        <dbReference type="ARBA" id="ARBA00004651"/>
    </source>
</evidence>
<dbReference type="InterPro" id="IPR027417">
    <property type="entry name" value="P-loop_NTPase"/>
</dbReference>
<proteinExistence type="predicted"/>
<dbReference type="InterPro" id="IPR039421">
    <property type="entry name" value="Type_1_exporter"/>
</dbReference>
<evidence type="ECO:0000313" key="10">
    <source>
        <dbReference type="EMBL" id="RJK97582.1"/>
    </source>
</evidence>